<comment type="caution">
    <text evidence="3">The sequence shown here is derived from an EMBL/GenBank/DDBJ whole genome shotgun (WGS) entry which is preliminary data.</text>
</comment>
<feature type="transmembrane region" description="Helical" evidence="2">
    <location>
        <begin position="180"/>
        <end position="199"/>
    </location>
</feature>
<keyword evidence="2" id="KW-0812">Transmembrane</keyword>
<dbReference type="AlphaFoldDB" id="A0A9P3LJU1"/>
<feature type="transmembrane region" description="Helical" evidence="2">
    <location>
        <begin position="264"/>
        <end position="282"/>
    </location>
</feature>
<feature type="transmembrane region" description="Helical" evidence="2">
    <location>
        <begin position="220"/>
        <end position="244"/>
    </location>
</feature>
<evidence type="ECO:0000256" key="1">
    <source>
        <dbReference type="SAM" id="MobiDB-lite"/>
    </source>
</evidence>
<evidence type="ECO:0000313" key="3">
    <source>
        <dbReference type="EMBL" id="GJE97705.1"/>
    </source>
</evidence>
<feature type="transmembrane region" description="Helical" evidence="2">
    <location>
        <begin position="140"/>
        <end position="160"/>
    </location>
</feature>
<feature type="transmembrane region" description="Helical" evidence="2">
    <location>
        <begin position="110"/>
        <end position="128"/>
    </location>
</feature>
<reference evidence="3 4" key="1">
    <citation type="submission" date="2021-08" db="EMBL/GenBank/DDBJ databases">
        <title>Draft Genome Sequence of Phanerochaete sordida strain YK-624.</title>
        <authorList>
            <person name="Mori T."/>
            <person name="Dohra H."/>
            <person name="Suzuki T."/>
            <person name="Kawagishi H."/>
            <person name="Hirai H."/>
        </authorList>
    </citation>
    <scope>NUCLEOTIDE SEQUENCE [LARGE SCALE GENOMIC DNA]</scope>
    <source>
        <strain evidence="3 4">YK-624</strain>
    </source>
</reference>
<evidence type="ECO:0000256" key="2">
    <source>
        <dbReference type="SAM" id="Phobius"/>
    </source>
</evidence>
<dbReference type="EMBL" id="BPQB01000075">
    <property type="protein sequence ID" value="GJE97705.1"/>
    <property type="molecule type" value="Genomic_DNA"/>
</dbReference>
<proteinExistence type="predicted"/>
<feature type="transmembrane region" description="Helical" evidence="2">
    <location>
        <begin position="52"/>
        <end position="73"/>
    </location>
</feature>
<keyword evidence="2" id="KW-0472">Membrane</keyword>
<keyword evidence="2" id="KW-1133">Transmembrane helix</keyword>
<evidence type="ECO:0000313" key="4">
    <source>
        <dbReference type="Proteomes" id="UP000703269"/>
    </source>
</evidence>
<name>A0A9P3LJU1_9APHY</name>
<feature type="transmembrane region" description="Helical" evidence="2">
    <location>
        <begin position="15"/>
        <end position="40"/>
    </location>
</feature>
<dbReference type="Proteomes" id="UP000703269">
    <property type="component" value="Unassembled WGS sequence"/>
</dbReference>
<protein>
    <submittedName>
        <fullName evidence="3">Uncharacterized protein</fullName>
    </submittedName>
</protein>
<accession>A0A9P3LJU1</accession>
<dbReference type="OrthoDB" id="2790304at2759"/>
<feature type="region of interest" description="Disordered" evidence="1">
    <location>
        <begin position="319"/>
        <end position="358"/>
    </location>
</feature>
<feature type="compositionally biased region" description="Polar residues" evidence="1">
    <location>
        <begin position="337"/>
        <end position="354"/>
    </location>
</feature>
<gene>
    <name evidence="3" type="ORF">PsYK624_139260</name>
</gene>
<organism evidence="3 4">
    <name type="scientific">Phanerochaete sordida</name>
    <dbReference type="NCBI Taxonomy" id="48140"/>
    <lineage>
        <taxon>Eukaryota</taxon>
        <taxon>Fungi</taxon>
        <taxon>Dikarya</taxon>
        <taxon>Basidiomycota</taxon>
        <taxon>Agaricomycotina</taxon>
        <taxon>Agaricomycetes</taxon>
        <taxon>Polyporales</taxon>
        <taxon>Phanerochaetaceae</taxon>
        <taxon>Phanerochaete</taxon>
    </lineage>
</organism>
<sequence>MALDDAGMHRAGLAFVYRIVPILVATVLYGVYIAILCVATRGLWQRGLRAPSNALILIVLYAVFCLSTALWALELAQLAGLVDLLLSPDNLTADALFNRFYDLIAGETRVTGVLFETQMIVGDVLVIWRAGAIWFDRRAVLVLPLFWWTLMIVNVLVHAAHCQSGVATTNYGELCKVTDIAAPALSILTNISVMLLVLWKAWELRAVLLHTLRQRTTNRVFTLFVLMIESGLLYVVMLITDLLVTSFVSGGNETVGRMVDCISGYATVQLVGIYPTLLIVVLRESLWNSSASPVQGLEISTAKVEASTPAARGVLRNNALSRQEKGEGPGRKVSRRPTVSLSPGFMSSSHTTVLANKPREPVSEHSIFVVLE</sequence>
<keyword evidence="4" id="KW-1185">Reference proteome</keyword>